<keyword evidence="8" id="KW-1208">Phospholipid metabolism</keyword>
<dbReference type="GO" id="GO:0005737">
    <property type="term" value="C:cytoplasm"/>
    <property type="evidence" value="ECO:0007669"/>
    <property type="project" value="TreeGrafter"/>
</dbReference>
<dbReference type="EMBL" id="HBGF01029500">
    <property type="protein sequence ID" value="CAD9125384.1"/>
    <property type="molecule type" value="Transcribed_RNA"/>
</dbReference>
<sequence>MTSAQPLERVHLNAHEPEDEYKLTGLGPIPKKKPGTIRIFVDGCFDMLHFGHTNALRQARALGHELFVGCHTNEEVMRFKGPPIMNADERYEALRACKWVDYVIEDMPYCTRLKDIELLDVDFVAHGDDISTGLDGRNSYQEIIDAGKFKVFKRTDGISTTDLVGRMLLCTRDHQIRGVPVDAEDISRAQMRYLTTTRKILQFSNSRSPTPDDRIVYVDGSFDLFHIGHVRLLQKAREHGTYVIVGLHEDSVTNAVKGSNYPIMNLNERVLGVLSCRYVDEVVMGVPFAVTDEVIKGLNVDVVVGGKRNEAHDQDDPWKVPKAKGIFREVDSGCDLTTDGVIQRVMEHRQAFIERQKKKVVKDAAMEESKPEEYRNVREVA</sequence>
<evidence type="ECO:0000256" key="3">
    <source>
        <dbReference type="ARBA" id="ARBA00022516"/>
    </source>
</evidence>
<keyword evidence="7" id="KW-0594">Phospholipid biosynthesis</keyword>
<dbReference type="Gene3D" id="3.40.50.620">
    <property type="entry name" value="HUPs"/>
    <property type="match status" value="2"/>
</dbReference>
<proteinExistence type="inferred from homology"/>
<evidence type="ECO:0000256" key="6">
    <source>
        <dbReference type="ARBA" id="ARBA00023098"/>
    </source>
</evidence>
<gene>
    <name evidence="13" type="ORF">NDES1114_LOCUS19575</name>
</gene>
<dbReference type="InterPro" id="IPR014729">
    <property type="entry name" value="Rossmann-like_a/b/a_fold"/>
</dbReference>
<dbReference type="UniPathway" id="UPA00558">
    <property type="reaction ID" value="UER00742"/>
</dbReference>
<dbReference type="AlphaFoldDB" id="A0A7S1Q7W1"/>
<evidence type="ECO:0000259" key="12">
    <source>
        <dbReference type="Pfam" id="PF01467"/>
    </source>
</evidence>
<dbReference type="InterPro" id="IPR041723">
    <property type="entry name" value="CCT"/>
</dbReference>
<keyword evidence="4" id="KW-0808">Transferase</keyword>
<feature type="domain" description="Cytidyltransferase-like" evidence="12">
    <location>
        <begin position="217"/>
        <end position="313"/>
    </location>
</feature>
<comment type="pathway">
    <text evidence="1">Lipid metabolism.</text>
</comment>
<dbReference type="GO" id="GO:0006646">
    <property type="term" value="P:phosphatidylethanolamine biosynthetic process"/>
    <property type="evidence" value="ECO:0007669"/>
    <property type="project" value="UniProtKB-UniPathway"/>
</dbReference>
<evidence type="ECO:0000256" key="7">
    <source>
        <dbReference type="ARBA" id="ARBA00023209"/>
    </source>
</evidence>
<dbReference type="EC" id="2.7.7.14" evidence="10"/>
<comment type="pathway">
    <text evidence="9">Phospholipid metabolism; phosphatidylethanolamine biosynthesis; phosphatidylethanolamine from ethanolamine: step 2/3.</text>
</comment>
<dbReference type="Pfam" id="PF01467">
    <property type="entry name" value="CTP_transf_like"/>
    <property type="match status" value="2"/>
</dbReference>
<evidence type="ECO:0000256" key="9">
    <source>
        <dbReference type="ARBA" id="ARBA00024191"/>
    </source>
</evidence>
<dbReference type="InterPro" id="IPR004821">
    <property type="entry name" value="Cyt_trans-like"/>
</dbReference>
<dbReference type="GO" id="GO:0004306">
    <property type="term" value="F:ethanolamine-phosphate cytidylyltransferase activity"/>
    <property type="evidence" value="ECO:0007669"/>
    <property type="project" value="UniProtKB-EC"/>
</dbReference>
<evidence type="ECO:0000256" key="2">
    <source>
        <dbReference type="ARBA" id="ARBA00010101"/>
    </source>
</evidence>
<evidence type="ECO:0000256" key="10">
    <source>
        <dbReference type="ARBA" id="ARBA00024221"/>
    </source>
</evidence>
<dbReference type="SUPFAM" id="SSF52374">
    <property type="entry name" value="Nucleotidylyl transferase"/>
    <property type="match status" value="2"/>
</dbReference>
<dbReference type="InterPro" id="IPR044608">
    <property type="entry name" value="Ect1/PCYT2"/>
</dbReference>
<evidence type="ECO:0000256" key="4">
    <source>
        <dbReference type="ARBA" id="ARBA00022679"/>
    </source>
</evidence>
<organism evidence="13">
    <name type="scientific">Neobodo designis</name>
    <name type="common">Flagellated protozoan</name>
    <name type="synonym">Bodo designis</name>
    <dbReference type="NCBI Taxonomy" id="312471"/>
    <lineage>
        <taxon>Eukaryota</taxon>
        <taxon>Discoba</taxon>
        <taxon>Euglenozoa</taxon>
        <taxon>Kinetoplastea</taxon>
        <taxon>Metakinetoplastina</taxon>
        <taxon>Neobodonida</taxon>
        <taxon>Neobodo</taxon>
    </lineage>
</organism>
<name>A0A7S1Q7W1_NEODS</name>
<reference evidence="13" key="1">
    <citation type="submission" date="2021-01" db="EMBL/GenBank/DDBJ databases">
        <authorList>
            <person name="Corre E."/>
            <person name="Pelletier E."/>
            <person name="Niang G."/>
            <person name="Scheremetjew M."/>
            <person name="Finn R."/>
            <person name="Kale V."/>
            <person name="Holt S."/>
            <person name="Cochrane G."/>
            <person name="Meng A."/>
            <person name="Brown T."/>
            <person name="Cohen L."/>
        </authorList>
    </citation>
    <scope>NUCLEOTIDE SEQUENCE</scope>
    <source>
        <strain evidence="13">CCAP 1951/1</strain>
    </source>
</reference>
<evidence type="ECO:0000313" key="13">
    <source>
        <dbReference type="EMBL" id="CAD9125384.1"/>
    </source>
</evidence>
<dbReference type="NCBIfam" id="TIGR00125">
    <property type="entry name" value="cyt_tran_rel"/>
    <property type="match status" value="2"/>
</dbReference>
<keyword evidence="5" id="KW-0548">Nucleotidyltransferase</keyword>
<protein>
    <recommendedName>
        <fullName evidence="10">ethanolamine-phosphate cytidylyltransferase</fullName>
        <ecNumber evidence="10">2.7.7.14</ecNumber>
    </recommendedName>
    <alternativeName>
        <fullName evidence="11">CTP:phosphoethanolamine cytidylyltransferase</fullName>
    </alternativeName>
</protein>
<evidence type="ECO:0000256" key="1">
    <source>
        <dbReference type="ARBA" id="ARBA00005189"/>
    </source>
</evidence>
<dbReference type="PANTHER" id="PTHR45780:SF2">
    <property type="entry name" value="ETHANOLAMINE-PHOSPHATE CYTIDYLYLTRANSFERASE"/>
    <property type="match status" value="1"/>
</dbReference>
<evidence type="ECO:0000256" key="11">
    <source>
        <dbReference type="ARBA" id="ARBA00031473"/>
    </source>
</evidence>
<feature type="domain" description="Cytidyltransferase-like" evidence="12">
    <location>
        <begin position="41"/>
        <end position="164"/>
    </location>
</feature>
<dbReference type="PANTHER" id="PTHR45780">
    <property type="entry name" value="ETHANOLAMINE-PHOSPHATE CYTIDYLYLTRANSFERASE"/>
    <property type="match status" value="1"/>
</dbReference>
<keyword evidence="3" id="KW-0444">Lipid biosynthesis</keyword>
<comment type="similarity">
    <text evidence="2">Belongs to the cytidylyltransferase family.</text>
</comment>
<keyword evidence="6" id="KW-0443">Lipid metabolism</keyword>
<accession>A0A7S1Q7W1</accession>
<dbReference type="CDD" id="cd02173">
    <property type="entry name" value="ECT"/>
    <property type="match status" value="1"/>
</dbReference>
<evidence type="ECO:0000256" key="5">
    <source>
        <dbReference type="ARBA" id="ARBA00022695"/>
    </source>
</evidence>
<evidence type="ECO:0000256" key="8">
    <source>
        <dbReference type="ARBA" id="ARBA00023264"/>
    </source>
</evidence>
<dbReference type="CDD" id="cd02174">
    <property type="entry name" value="CCT"/>
    <property type="match status" value="1"/>
</dbReference>